<keyword evidence="9" id="KW-0067">ATP-binding</keyword>
<gene>
    <name evidence="13" type="ORF">EDC22_10154</name>
</gene>
<organism evidence="13 14">
    <name type="scientific">Tepidamorphus gemmatus</name>
    <dbReference type="NCBI Taxonomy" id="747076"/>
    <lineage>
        <taxon>Bacteria</taxon>
        <taxon>Pseudomonadati</taxon>
        <taxon>Pseudomonadota</taxon>
        <taxon>Alphaproteobacteria</taxon>
        <taxon>Hyphomicrobiales</taxon>
        <taxon>Tepidamorphaceae</taxon>
        <taxon>Tepidamorphus</taxon>
    </lineage>
</organism>
<dbReference type="EMBL" id="SMAK01000001">
    <property type="protein sequence ID" value="TCT13194.1"/>
    <property type="molecule type" value="Genomic_DNA"/>
</dbReference>
<keyword evidence="6" id="KW-0808">Transferase</keyword>
<dbReference type="SUPFAM" id="SSF55785">
    <property type="entry name" value="PYP-like sensor domain (PAS domain)"/>
    <property type="match status" value="1"/>
</dbReference>
<dbReference type="InterPro" id="IPR050351">
    <property type="entry name" value="BphY/WalK/GraS-like"/>
</dbReference>
<evidence type="ECO:0000256" key="1">
    <source>
        <dbReference type="ARBA" id="ARBA00000085"/>
    </source>
</evidence>
<dbReference type="EC" id="2.7.13.3" evidence="3"/>
<dbReference type="SMART" id="SM00388">
    <property type="entry name" value="HisKA"/>
    <property type="match status" value="1"/>
</dbReference>
<dbReference type="InterPro" id="IPR003594">
    <property type="entry name" value="HATPase_dom"/>
</dbReference>
<evidence type="ECO:0000256" key="11">
    <source>
        <dbReference type="ARBA" id="ARBA00023136"/>
    </source>
</evidence>
<accession>A0A4R3MIM9</accession>
<dbReference type="PRINTS" id="PR00344">
    <property type="entry name" value="BCTRLSENSOR"/>
</dbReference>
<dbReference type="InterPro" id="IPR005467">
    <property type="entry name" value="His_kinase_dom"/>
</dbReference>
<evidence type="ECO:0000259" key="12">
    <source>
        <dbReference type="PROSITE" id="PS50109"/>
    </source>
</evidence>
<dbReference type="GO" id="GO:0005524">
    <property type="term" value="F:ATP binding"/>
    <property type="evidence" value="ECO:0007669"/>
    <property type="project" value="UniProtKB-KW"/>
</dbReference>
<evidence type="ECO:0000256" key="4">
    <source>
        <dbReference type="ARBA" id="ARBA00022475"/>
    </source>
</evidence>
<evidence type="ECO:0000313" key="14">
    <source>
        <dbReference type="Proteomes" id="UP000295678"/>
    </source>
</evidence>
<dbReference type="PANTHER" id="PTHR45453:SF1">
    <property type="entry name" value="PHOSPHATE REGULON SENSOR PROTEIN PHOR"/>
    <property type="match status" value="1"/>
</dbReference>
<evidence type="ECO:0000256" key="6">
    <source>
        <dbReference type="ARBA" id="ARBA00022679"/>
    </source>
</evidence>
<evidence type="ECO:0000256" key="8">
    <source>
        <dbReference type="ARBA" id="ARBA00022777"/>
    </source>
</evidence>
<evidence type="ECO:0000256" key="10">
    <source>
        <dbReference type="ARBA" id="ARBA00023012"/>
    </source>
</evidence>
<feature type="domain" description="Histidine kinase" evidence="12">
    <location>
        <begin position="207"/>
        <end position="431"/>
    </location>
</feature>
<evidence type="ECO:0000256" key="9">
    <source>
        <dbReference type="ARBA" id="ARBA00022840"/>
    </source>
</evidence>
<keyword evidence="5" id="KW-0597">Phosphoprotein</keyword>
<dbReference type="GO" id="GO:0005886">
    <property type="term" value="C:plasma membrane"/>
    <property type="evidence" value="ECO:0007669"/>
    <property type="project" value="UniProtKB-SubCell"/>
</dbReference>
<dbReference type="Pfam" id="PF02518">
    <property type="entry name" value="HATPase_c"/>
    <property type="match status" value="1"/>
</dbReference>
<dbReference type="GO" id="GO:0000155">
    <property type="term" value="F:phosphorelay sensor kinase activity"/>
    <property type="evidence" value="ECO:0007669"/>
    <property type="project" value="InterPro"/>
</dbReference>
<dbReference type="SUPFAM" id="SSF55874">
    <property type="entry name" value="ATPase domain of HSP90 chaperone/DNA topoisomerase II/histidine kinase"/>
    <property type="match status" value="1"/>
</dbReference>
<dbReference type="GO" id="GO:0016036">
    <property type="term" value="P:cellular response to phosphate starvation"/>
    <property type="evidence" value="ECO:0007669"/>
    <property type="project" value="TreeGrafter"/>
</dbReference>
<dbReference type="PROSITE" id="PS50109">
    <property type="entry name" value="HIS_KIN"/>
    <property type="match status" value="1"/>
</dbReference>
<dbReference type="Gene3D" id="3.30.450.20">
    <property type="entry name" value="PAS domain"/>
    <property type="match status" value="1"/>
</dbReference>
<dbReference type="SUPFAM" id="SSF47384">
    <property type="entry name" value="Homodimeric domain of signal transducing histidine kinase"/>
    <property type="match status" value="1"/>
</dbReference>
<comment type="catalytic activity">
    <reaction evidence="1">
        <text>ATP + protein L-histidine = ADP + protein N-phospho-L-histidine.</text>
        <dbReference type="EC" id="2.7.13.3"/>
    </reaction>
</comment>
<sequence length="437" mass="47174">MAAPVRMCVDRSSWRALERRLRHSRAALAVTAIAFLVVWAAGGIHGALAAAAFLAVAVVIVLSRSADPAVGPSNAGPDPSADPVADYAVVAQGLPEPCFLIDGAGSLVFQNETARRLFGPLPVGQPITSLLRDPDVGSAIAAALSTGQQATVTFFERVPNERWFELRVTALARPGEPRDARRVFLVLLRDLTEARRVERMRADFVANASHELRTPLASLSGFIETLQGPARNDPAARERFLEVMAEQARRMSRLIDDLMSLSRIEVKAHVAPETIVDLAPIVEHVVDAMLPLANDSGVELVVAIGDRPLPVRGDRDELAQVFQNLVHNAIKYGHEGKRVEITARAERRMPAKPARAIVTVVDFGQGIAPEHLPRLTERFYRVDTATSRAKGGTGLGLAIVKHIIARHRGQLTIESEPGKGAAFSVAIDLEDVPSQPS</sequence>
<dbReference type="InterPro" id="IPR036890">
    <property type="entry name" value="HATPase_C_sf"/>
</dbReference>
<dbReference type="Proteomes" id="UP000295678">
    <property type="component" value="Unassembled WGS sequence"/>
</dbReference>
<dbReference type="GO" id="GO:0004721">
    <property type="term" value="F:phosphoprotein phosphatase activity"/>
    <property type="evidence" value="ECO:0007669"/>
    <property type="project" value="TreeGrafter"/>
</dbReference>
<comment type="subcellular location">
    <subcellularLocation>
        <location evidence="2">Cell membrane</location>
    </subcellularLocation>
</comment>
<evidence type="ECO:0000256" key="3">
    <source>
        <dbReference type="ARBA" id="ARBA00012438"/>
    </source>
</evidence>
<dbReference type="Gene3D" id="3.30.565.10">
    <property type="entry name" value="Histidine kinase-like ATPase, C-terminal domain"/>
    <property type="match status" value="1"/>
</dbReference>
<evidence type="ECO:0000256" key="7">
    <source>
        <dbReference type="ARBA" id="ARBA00022741"/>
    </source>
</evidence>
<reference evidence="13 14" key="1">
    <citation type="submission" date="2019-03" db="EMBL/GenBank/DDBJ databases">
        <title>Genomic Encyclopedia of Type Strains, Phase IV (KMG-IV): sequencing the most valuable type-strain genomes for metagenomic binning, comparative biology and taxonomic classification.</title>
        <authorList>
            <person name="Goeker M."/>
        </authorList>
    </citation>
    <scope>NUCLEOTIDE SEQUENCE [LARGE SCALE GENOMIC DNA]</scope>
    <source>
        <strain evidence="13 14">DSM 19345</strain>
    </source>
</reference>
<evidence type="ECO:0000256" key="2">
    <source>
        <dbReference type="ARBA" id="ARBA00004236"/>
    </source>
</evidence>
<dbReference type="FunFam" id="1.10.287.130:FF:000008">
    <property type="entry name" value="Two-component sensor histidine kinase"/>
    <property type="match status" value="1"/>
</dbReference>
<dbReference type="Pfam" id="PF00512">
    <property type="entry name" value="HisKA"/>
    <property type="match status" value="1"/>
</dbReference>
<evidence type="ECO:0000313" key="13">
    <source>
        <dbReference type="EMBL" id="TCT13194.1"/>
    </source>
</evidence>
<dbReference type="Gene3D" id="1.10.287.130">
    <property type="match status" value="1"/>
</dbReference>
<dbReference type="AlphaFoldDB" id="A0A4R3MIM9"/>
<dbReference type="InterPro" id="IPR035965">
    <property type="entry name" value="PAS-like_dom_sf"/>
</dbReference>
<keyword evidence="14" id="KW-1185">Reference proteome</keyword>
<dbReference type="SMART" id="SM00387">
    <property type="entry name" value="HATPase_c"/>
    <property type="match status" value="1"/>
</dbReference>
<comment type="caution">
    <text evidence="13">The sequence shown here is derived from an EMBL/GenBank/DDBJ whole genome shotgun (WGS) entry which is preliminary data.</text>
</comment>
<dbReference type="RefSeq" id="WP_245499558.1">
    <property type="nucleotide sequence ID" value="NZ_SMAK01000001.1"/>
</dbReference>
<dbReference type="PANTHER" id="PTHR45453">
    <property type="entry name" value="PHOSPHATE REGULON SENSOR PROTEIN PHOR"/>
    <property type="match status" value="1"/>
</dbReference>
<protein>
    <recommendedName>
        <fullName evidence="3">histidine kinase</fullName>
        <ecNumber evidence="3">2.7.13.3</ecNumber>
    </recommendedName>
</protein>
<evidence type="ECO:0000256" key="5">
    <source>
        <dbReference type="ARBA" id="ARBA00022553"/>
    </source>
</evidence>
<dbReference type="Pfam" id="PF13426">
    <property type="entry name" value="PAS_9"/>
    <property type="match status" value="1"/>
</dbReference>
<dbReference type="InterPro" id="IPR003661">
    <property type="entry name" value="HisK_dim/P_dom"/>
</dbReference>
<dbReference type="InterPro" id="IPR036097">
    <property type="entry name" value="HisK_dim/P_sf"/>
</dbReference>
<keyword evidence="8 13" id="KW-0418">Kinase</keyword>
<dbReference type="InterPro" id="IPR004358">
    <property type="entry name" value="Sig_transdc_His_kin-like_C"/>
</dbReference>
<name>A0A4R3MIM9_9HYPH</name>
<keyword evidence="10" id="KW-0902">Two-component regulatory system</keyword>
<keyword evidence="4" id="KW-1003">Cell membrane</keyword>
<dbReference type="InterPro" id="IPR000014">
    <property type="entry name" value="PAS"/>
</dbReference>
<dbReference type="CDD" id="cd00082">
    <property type="entry name" value="HisKA"/>
    <property type="match status" value="1"/>
</dbReference>
<keyword evidence="11" id="KW-0472">Membrane</keyword>
<keyword evidence="7" id="KW-0547">Nucleotide-binding</keyword>
<dbReference type="FunFam" id="3.30.565.10:FF:000006">
    <property type="entry name" value="Sensor histidine kinase WalK"/>
    <property type="match status" value="1"/>
</dbReference>
<proteinExistence type="predicted"/>